<name>A0A317CWE7_9GAMM</name>
<organism evidence="2 3">
    <name type="scientific">Leucothrix pacifica</name>
    <dbReference type="NCBI Taxonomy" id="1247513"/>
    <lineage>
        <taxon>Bacteria</taxon>
        <taxon>Pseudomonadati</taxon>
        <taxon>Pseudomonadota</taxon>
        <taxon>Gammaproteobacteria</taxon>
        <taxon>Thiotrichales</taxon>
        <taxon>Thiotrichaceae</taxon>
        <taxon>Leucothrix</taxon>
    </lineage>
</organism>
<feature type="domain" description="DUF2281" evidence="1">
    <location>
        <begin position="6"/>
        <end position="60"/>
    </location>
</feature>
<keyword evidence="3" id="KW-1185">Reference proteome</keyword>
<dbReference type="Proteomes" id="UP000245539">
    <property type="component" value="Unassembled WGS sequence"/>
</dbReference>
<evidence type="ECO:0000313" key="3">
    <source>
        <dbReference type="Proteomes" id="UP000245539"/>
    </source>
</evidence>
<accession>A0A317CWE7</accession>
<comment type="caution">
    <text evidence="2">The sequence shown here is derived from an EMBL/GenBank/DDBJ whole genome shotgun (WGS) entry which is preliminary data.</text>
</comment>
<dbReference type="OrthoDB" id="467603at2"/>
<reference evidence="2 3" key="1">
    <citation type="submission" date="2018-05" db="EMBL/GenBank/DDBJ databases">
        <title>Leucothrix arctica sp. nov., isolated from Arctic seawater.</title>
        <authorList>
            <person name="Choi A."/>
            <person name="Baek K."/>
        </authorList>
    </citation>
    <scope>NUCLEOTIDE SEQUENCE [LARGE SCALE GENOMIC DNA]</scope>
    <source>
        <strain evidence="2 3">JCM 18388</strain>
    </source>
</reference>
<protein>
    <recommendedName>
        <fullName evidence="1">DUF2281 domain-containing protein</fullName>
    </recommendedName>
</protein>
<dbReference type="InterPro" id="IPR018739">
    <property type="entry name" value="DUF2281"/>
</dbReference>
<sequence>MLPAEVLQDYETLPTEAQRQVIDFIEFMKARYQKTKSENKTSSIEDSFGLLKASRTVTLDEMDMAVETEGGKL</sequence>
<evidence type="ECO:0000313" key="2">
    <source>
        <dbReference type="EMBL" id="PWR00603.1"/>
    </source>
</evidence>
<gene>
    <name evidence="2" type="ORF">DKW60_00890</name>
</gene>
<proteinExistence type="predicted"/>
<dbReference type="Pfam" id="PF10047">
    <property type="entry name" value="DUF2281"/>
    <property type="match status" value="1"/>
</dbReference>
<evidence type="ECO:0000259" key="1">
    <source>
        <dbReference type="Pfam" id="PF10047"/>
    </source>
</evidence>
<dbReference type="AlphaFoldDB" id="A0A317CWE7"/>
<dbReference type="RefSeq" id="WP_109835778.1">
    <property type="nucleotide sequence ID" value="NZ_QGKM01000002.1"/>
</dbReference>
<dbReference type="EMBL" id="QGKM01000002">
    <property type="protein sequence ID" value="PWR00603.1"/>
    <property type="molecule type" value="Genomic_DNA"/>
</dbReference>